<dbReference type="NCBIfam" id="TIGR01525">
    <property type="entry name" value="ATPase-IB_hvy"/>
    <property type="match status" value="1"/>
</dbReference>
<comment type="subcellular location">
    <subcellularLocation>
        <location evidence="10">Cell membrane</location>
    </subcellularLocation>
    <subcellularLocation>
        <location evidence="1">Membrane</location>
    </subcellularLocation>
</comment>
<dbReference type="InterPro" id="IPR036163">
    <property type="entry name" value="HMA_dom_sf"/>
</dbReference>
<feature type="transmembrane region" description="Helical" evidence="10">
    <location>
        <begin position="330"/>
        <end position="352"/>
    </location>
</feature>
<evidence type="ECO:0000256" key="9">
    <source>
        <dbReference type="ARBA" id="ARBA00047308"/>
    </source>
</evidence>
<dbReference type="GO" id="GO:0005524">
    <property type="term" value="F:ATP binding"/>
    <property type="evidence" value="ECO:0007669"/>
    <property type="project" value="UniProtKB-UniRule"/>
</dbReference>
<name>A0A7C9QUS7_9PROT</name>
<dbReference type="SFLD" id="SFLDF00027">
    <property type="entry name" value="p-type_atpase"/>
    <property type="match status" value="1"/>
</dbReference>
<accession>A0A7C9QUS7</accession>
<dbReference type="SUPFAM" id="SSF56784">
    <property type="entry name" value="HAD-like"/>
    <property type="match status" value="1"/>
</dbReference>
<dbReference type="PRINTS" id="PR00941">
    <property type="entry name" value="CDATPASE"/>
</dbReference>
<dbReference type="GO" id="GO:0046872">
    <property type="term" value="F:metal ion binding"/>
    <property type="evidence" value="ECO:0007669"/>
    <property type="project" value="UniProtKB-KW"/>
</dbReference>
<dbReference type="NCBIfam" id="TIGR01494">
    <property type="entry name" value="ATPase_P-type"/>
    <property type="match status" value="1"/>
</dbReference>
<dbReference type="InterPro" id="IPR001757">
    <property type="entry name" value="P_typ_ATPase"/>
</dbReference>
<evidence type="ECO:0000256" key="7">
    <source>
        <dbReference type="ARBA" id="ARBA00023136"/>
    </source>
</evidence>
<dbReference type="AlphaFoldDB" id="A0A7C9QUS7"/>
<evidence type="ECO:0000313" key="12">
    <source>
        <dbReference type="EMBL" id="NFV81084.1"/>
    </source>
</evidence>
<feature type="transmembrane region" description="Helical" evidence="10">
    <location>
        <begin position="134"/>
        <end position="152"/>
    </location>
</feature>
<keyword evidence="3 10" id="KW-0812">Transmembrane</keyword>
<feature type="transmembrane region" description="Helical" evidence="10">
    <location>
        <begin position="674"/>
        <end position="694"/>
    </location>
</feature>
<dbReference type="SUPFAM" id="SSF81653">
    <property type="entry name" value="Calcium ATPase, transduction domain A"/>
    <property type="match status" value="1"/>
</dbReference>
<dbReference type="InterPro" id="IPR023214">
    <property type="entry name" value="HAD_sf"/>
</dbReference>
<dbReference type="Gene3D" id="2.70.150.10">
    <property type="entry name" value="Calcium-transporting ATPase, cytoplasmic transduction domain A"/>
    <property type="match status" value="1"/>
</dbReference>
<feature type="transmembrane region" description="Helical" evidence="10">
    <location>
        <begin position="110"/>
        <end position="128"/>
    </location>
</feature>
<evidence type="ECO:0000256" key="4">
    <source>
        <dbReference type="ARBA" id="ARBA00022723"/>
    </source>
</evidence>
<evidence type="ECO:0000313" key="13">
    <source>
        <dbReference type="Proteomes" id="UP000480684"/>
    </source>
</evidence>
<keyword evidence="6 10" id="KW-1133">Transmembrane helix</keyword>
<dbReference type="FunFam" id="2.70.150.10:FF:000002">
    <property type="entry name" value="Copper-transporting ATPase 1, putative"/>
    <property type="match status" value="1"/>
</dbReference>
<evidence type="ECO:0000256" key="8">
    <source>
        <dbReference type="ARBA" id="ARBA00039097"/>
    </source>
</evidence>
<evidence type="ECO:0000256" key="10">
    <source>
        <dbReference type="RuleBase" id="RU362081"/>
    </source>
</evidence>
<keyword evidence="10" id="KW-0067">ATP-binding</keyword>
<dbReference type="InterPro" id="IPR044492">
    <property type="entry name" value="P_typ_ATPase_HD_dom"/>
</dbReference>
<reference evidence="12 13" key="1">
    <citation type="submission" date="2020-02" db="EMBL/GenBank/DDBJ databases">
        <authorList>
            <person name="Dziuba M."/>
            <person name="Kuznetsov B."/>
            <person name="Mardanov A."/>
            <person name="Ravin N."/>
            <person name="Grouzdev D."/>
        </authorList>
    </citation>
    <scope>NUCLEOTIDE SEQUENCE [LARGE SCALE GENOMIC DNA]</scope>
    <source>
        <strain evidence="12 13">SpK</strain>
    </source>
</reference>
<keyword evidence="10" id="KW-1003">Cell membrane</keyword>
<dbReference type="GO" id="GO:0016887">
    <property type="term" value="F:ATP hydrolysis activity"/>
    <property type="evidence" value="ECO:0007669"/>
    <property type="project" value="InterPro"/>
</dbReference>
<dbReference type="EC" id="7.2.2.12" evidence="8"/>
<keyword evidence="5" id="KW-1278">Translocase</keyword>
<feature type="domain" description="P-type ATPase A" evidence="11">
    <location>
        <begin position="217"/>
        <end position="317"/>
    </location>
</feature>
<dbReference type="InterPro" id="IPR059000">
    <property type="entry name" value="ATPase_P-type_domA"/>
</dbReference>
<dbReference type="SFLD" id="SFLDG00002">
    <property type="entry name" value="C1.7:_P-type_atpase_like"/>
    <property type="match status" value="1"/>
</dbReference>
<keyword evidence="13" id="KW-1185">Reference proteome</keyword>
<proteinExistence type="inferred from homology"/>
<dbReference type="PROSITE" id="PS00154">
    <property type="entry name" value="ATPASE_E1_E2"/>
    <property type="match status" value="1"/>
</dbReference>
<dbReference type="SUPFAM" id="SSF55008">
    <property type="entry name" value="HMA, heavy metal-associated domain"/>
    <property type="match status" value="1"/>
</dbReference>
<dbReference type="Gene3D" id="3.40.50.1000">
    <property type="entry name" value="HAD superfamily/HAD-like"/>
    <property type="match status" value="1"/>
</dbReference>
<keyword evidence="7 10" id="KW-0472">Membrane</keyword>
<dbReference type="InterPro" id="IPR023298">
    <property type="entry name" value="ATPase_P-typ_TM_dom_sf"/>
</dbReference>
<comment type="similarity">
    <text evidence="2 10">Belongs to the cation transport ATPase (P-type) (TC 3.A.3) family. Type IB subfamily.</text>
</comment>
<evidence type="ECO:0000256" key="2">
    <source>
        <dbReference type="ARBA" id="ARBA00006024"/>
    </source>
</evidence>
<comment type="catalytic activity">
    <reaction evidence="9">
        <text>Zn(2+)(in) + ATP + H2O = Zn(2+)(out) + ADP + phosphate + H(+)</text>
        <dbReference type="Rhea" id="RHEA:20621"/>
        <dbReference type="ChEBI" id="CHEBI:15377"/>
        <dbReference type="ChEBI" id="CHEBI:15378"/>
        <dbReference type="ChEBI" id="CHEBI:29105"/>
        <dbReference type="ChEBI" id="CHEBI:30616"/>
        <dbReference type="ChEBI" id="CHEBI:43474"/>
        <dbReference type="ChEBI" id="CHEBI:456216"/>
        <dbReference type="EC" id="7.2.2.12"/>
    </reaction>
</comment>
<dbReference type="InterPro" id="IPR027256">
    <property type="entry name" value="P-typ_ATPase_IB"/>
</dbReference>
<dbReference type="InterPro" id="IPR036412">
    <property type="entry name" value="HAD-like_sf"/>
</dbReference>
<dbReference type="Pfam" id="PF00702">
    <property type="entry name" value="Hydrolase"/>
    <property type="match status" value="1"/>
</dbReference>
<dbReference type="PANTHER" id="PTHR48085:SF5">
    <property type="entry name" value="CADMIUM_ZINC-TRANSPORTING ATPASE HMA4-RELATED"/>
    <property type="match status" value="1"/>
</dbReference>
<dbReference type="PRINTS" id="PR00119">
    <property type="entry name" value="CATATPASE"/>
</dbReference>
<gene>
    <name evidence="12" type="ORF">G4223_13275</name>
</gene>
<keyword evidence="4 10" id="KW-0479">Metal-binding</keyword>
<dbReference type="InterPro" id="IPR008250">
    <property type="entry name" value="ATPase_P-typ_transduc_dom_A_sf"/>
</dbReference>
<keyword evidence="10" id="KW-0547">Nucleotide-binding</keyword>
<dbReference type="InterPro" id="IPR023299">
    <property type="entry name" value="ATPase_P-typ_cyto_dom_N"/>
</dbReference>
<evidence type="ECO:0000259" key="11">
    <source>
        <dbReference type="Pfam" id="PF00122"/>
    </source>
</evidence>
<feature type="transmembrane region" description="Helical" evidence="10">
    <location>
        <begin position="364"/>
        <end position="393"/>
    </location>
</feature>
<dbReference type="GO" id="GO:0005886">
    <property type="term" value="C:plasma membrane"/>
    <property type="evidence" value="ECO:0007669"/>
    <property type="project" value="UniProtKB-SubCell"/>
</dbReference>
<dbReference type="PANTHER" id="PTHR48085">
    <property type="entry name" value="CADMIUM/ZINC-TRANSPORTING ATPASE HMA2-RELATED"/>
    <property type="match status" value="1"/>
</dbReference>
<dbReference type="InterPro" id="IPR051014">
    <property type="entry name" value="Cation_Transport_ATPase_IB"/>
</dbReference>
<evidence type="ECO:0000256" key="5">
    <source>
        <dbReference type="ARBA" id="ARBA00022967"/>
    </source>
</evidence>
<dbReference type="RefSeq" id="WP_163680551.1">
    <property type="nucleotide sequence ID" value="NZ_JAAIYP010000039.1"/>
</dbReference>
<dbReference type="GO" id="GO:0016463">
    <property type="term" value="F:P-type zinc transporter activity"/>
    <property type="evidence" value="ECO:0007669"/>
    <property type="project" value="UniProtKB-EC"/>
</dbReference>
<protein>
    <recommendedName>
        <fullName evidence="8">P-type Zn(2+) transporter</fullName>
        <ecNumber evidence="8">7.2.2.12</ecNumber>
    </recommendedName>
</protein>
<dbReference type="Gene3D" id="3.40.1110.10">
    <property type="entry name" value="Calcium-transporting ATPase, cytoplasmic domain N"/>
    <property type="match status" value="1"/>
</dbReference>
<dbReference type="SUPFAM" id="SSF81665">
    <property type="entry name" value="Calcium ATPase, transmembrane domain M"/>
    <property type="match status" value="1"/>
</dbReference>
<feature type="transmembrane region" description="Helical" evidence="10">
    <location>
        <begin position="700"/>
        <end position="719"/>
    </location>
</feature>
<dbReference type="Pfam" id="PF00122">
    <property type="entry name" value="E1-E2_ATPase"/>
    <property type="match status" value="1"/>
</dbReference>
<evidence type="ECO:0000256" key="6">
    <source>
        <dbReference type="ARBA" id="ARBA00022989"/>
    </source>
</evidence>
<comment type="caution">
    <text evidence="12">The sequence shown here is derived from an EMBL/GenBank/DDBJ whole genome shotgun (WGS) entry which is preliminary data.</text>
</comment>
<dbReference type="Proteomes" id="UP000480684">
    <property type="component" value="Unassembled WGS sequence"/>
</dbReference>
<dbReference type="InterPro" id="IPR018303">
    <property type="entry name" value="ATPase_P-typ_P_site"/>
</dbReference>
<dbReference type="SFLD" id="SFLDS00003">
    <property type="entry name" value="Haloacid_Dehalogenase"/>
    <property type="match status" value="1"/>
</dbReference>
<evidence type="ECO:0000256" key="1">
    <source>
        <dbReference type="ARBA" id="ARBA00004370"/>
    </source>
</evidence>
<dbReference type="EMBL" id="JAAIYP010000039">
    <property type="protein sequence ID" value="NFV81084.1"/>
    <property type="molecule type" value="Genomic_DNA"/>
</dbReference>
<organism evidence="12 13">
    <name type="scientific">Magnetospirillum aberrantis SpK</name>
    <dbReference type="NCBI Taxonomy" id="908842"/>
    <lineage>
        <taxon>Bacteria</taxon>
        <taxon>Pseudomonadati</taxon>
        <taxon>Pseudomonadota</taxon>
        <taxon>Alphaproteobacteria</taxon>
        <taxon>Rhodospirillales</taxon>
        <taxon>Rhodospirillaceae</taxon>
        <taxon>Magnetospirillum</taxon>
    </lineage>
</organism>
<sequence length="727" mass="75745">MGVNCCSHHCHDHQPEQPSAPPPTGRGTSFRVTGLDCAEEVAILKAEVGPLVGGGDNLAFDVLNGRMVVLADTVDSGAVLAAVARTGMKAVPWSSDDPGHDQDRRRKLQAVLAAASGLATGLGALADSLGSGPWVPHTALGAAILIGLWVVLPKAWLAVRRLRPDMNLLMCVAVLGAVALGDWLEAATVSFLFALSLALESWSAGRARRAIAALMDLSPPTARVRQPDGGEVEMAPEQVPVAAVFVIHPGERIPLDGRVLSGESAVDQAPITGESVPVAKMPGAELFAGTINGDGVLVAESTRAADDTTLARVTRLVSEAQSRRSATERWVDRFAATYTPVVMILALAVAALPPLTLGGMWEEWVYRALVLLVIACPCALVISTPVTVVAAMAAAARAGVLVKGGEHLETPARLKVVAFDKTGTVTEGKLAVEKVVPLNGHDEAALLARAAALEARGSHPIARAILAHAAARGVAPAPAEAVRALPGKGAVGTIDGRAYWLGSHRYLEERGEETPELHALATELETEGHTVVVIGSDRHVCGLVALSDRIRPEAKAALAALRRAGIERLVMLTGDNRATAERIAASLDIDEVRAELLPEDKVAAVQDLVARHGTVAMVGDGVNDAPAMVKASLAIAMGAAGTDTAIETADLALMSDDLGRLGWLVGHSRRMRRVLFQNIGFALGVKAVFTGLAFVGVATLWGAIAADMGASLLVVFNGLRMLRRGGY</sequence>
<evidence type="ECO:0000256" key="3">
    <source>
        <dbReference type="ARBA" id="ARBA00022692"/>
    </source>
</evidence>